<dbReference type="Gene3D" id="1.10.30.50">
    <property type="match status" value="1"/>
</dbReference>
<evidence type="ECO:0000313" key="3">
    <source>
        <dbReference type="Proteomes" id="UP000308828"/>
    </source>
</evidence>
<dbReference type="Pfam" id="PF01844">
    <property type="entry name" value="HNH"/>
    <property type="match status" value="1"/>
</dbReference>
<dbReference type="EMBL" id="STGV01000004">
    <property type="protein sequence ID" value="THV22279.1"/>
    <property type="molecule type" value="Genomic_DNA"/>
</dbReference>
<comment type="caution">
    <text evidence="2">The sequence shown here is derived from an EMBL/GenBank/DDBJ whole genome shotgun (WGS) entry which is preliminary data.</text>
</comment>
<evidence type="ECO:0000313" key="2">
    <source>
        <dbReference type="EMBL" id="THV22279.1"/>
    </source>
</evidence>
<dbReference type="GO" id="GO:0003676">
    <property type="term" value="F:nucleic acid binding"/>
    <property type="evidence" value="ECO:0007669"/>
    <property type="project" value="InterPro"/>
</dbReference>
<sequence>MAVTQGHGNPRWTRDETLLALALYFDVDGKVPSPRAPEVKALSEILRSLPYYAEVAKQPTFRNPDGVGFKLMNIRQVATGKGLGNVSSMDRQIWAEYGARKDEVHQIAKAIKAGIATVGSEQIPEIEQELPEGRVLTAIHIRRERNPKVRKMLLDDRRVAGFRCDICDLARPDLEEPLQEAIFEAHHLVPLADAGERKTKLADLALLCACCHRLIHRAMVAKARWMGLDEARALIVPG</sequence>
<dbReference type="AlphaFoldDB" id="A0A4S8P3N9"/>
<evidence type="ECO:0000259" key="1">
    <source>
        <dbReference type="Pfam" id="PF01844"/>
    </source>
</evidence>
<name>A0A4S8P3N9_9HYPH</name>
<gene>
    <name evidence="2" type="ORF">FAA97_13385</name>
</gene>
<reference evidence="2 3" key="1">
    <citation type="submission" date="2019-04" db="EMBL/GenBank/DDBJ databases">
        <title>Genome sequence of strain shin9-1.</title>
        <authorList>
            <person name="Gao J."/>
            <person name="Sun J."/>
        </authorList>
    </citation>
    <scope>NUCLEOTIDE SEQUENCE [LARGE SCALE GENOMIC DNA]</scope>
    <source>
        <strain evidence="3">shin9-1</strain>
    </source>
</reference>
<keyword evidence="2" id="KW-0540">Nuclease</keyword>
<organism evidence="2 3">
    <name type="scientific">Peteryoungia ipomoeae</name>
    <dbReference type="NCBI Taxonomy" id="1210932"/>
    <lineage>
        <taxon>Bacteria</taxon>
        <taxon>Pseudomonadati</taxon>
        <taxon>Pseudomonadota</taxon>
        <taxon>Alphaproteobacteria</taxon>
        <taxon>Hyphomicrobiales</taxon>
        <taxon>Rhizobiaceae</taxon>
        <taxon>Peteryoungia</taxon>
    </lineage>
</organism>
<dbReference type="CDD" id="cd00085">
    <property type="entry name" value="HNHc"/>
    <property type="match status" value="1"/>
</dbReference>
<dbReference type="Proteomes" id="UP000308828">
    <property type="component" value="Unassembled WGS sequence"/>
</dbReference>
<keyword evidence="2" id="KW-0255">Endonuclease</keyword>
<dbReference type="GO" id="GO:0004519">
    <property type="term" value="F:endonuclease activity"/>
    <property type="evidence" value="ECO:0007669"/>
    <property type="project" value="UniProtKB-KW"/>
</dbReference>
<accession>A0A4S8P3N9</accession>
<dbReference type="GO" id="GO:0008270">
    <property type="term" value="F:zinc ion binding"/>
    <property type="evidence" value="ECO:0007669"/>
    <property type="project" value="InterPro"/>
</dbReference>
<proteinExistence type="predicted"/>
<feature type="domain" description="HNH" evidence="1">
    <location>
        <begin position="181"/>
        <end position="217"/>
    </location>
</feature>
<dbReference type="RefSeq" id="WP_136599051.1">
    <property type="nucleotide sequence ID" value="NZ_STGV01000004.1"/>
</dbReference>
<keyword evidence="2" id="KW-0378">Hydrolase</keyword>
<keyword evidence="3" id="KW-1185">Reference proteome</keyword>
<dbReference type="InterPro" id="IPR002711">
    <property type="entry name" value="HNH"/>
</dbReference>
<protein>
    <submittedName>
        <fullName evidence="2">HNH endonuclease</fullName>
    </submittedName>
</protein>
<dbReference type="InterPro" id="IPR003615">
    <property type="entry name" value="HNH_nuc"/>
</dbReference>
<dbReference type="OrthoDB" id="9802640at2"/>